<dbReference type="Proteomes" id="UP000198670">
    <property type="component" value="Unassembled WGS sequence"/>
</dbReference>
<evidence type="ECO:0000256" key="2">
    <source>
        <dbReference type="ARBA" id="ARBA00006275"/>
    </source>
</evidence>
<keyword evidence="3" id="KW-0732">Signal</keyword>
<comment type="similarity">
    <text evidence="2">Belongs to the SusD family.</text>
</comment>
<protein>
    <submittedName>
        <fullName evidence="8">Starch-binding associating with outer membrane</fullName>
    </submittedName>
</protein>
<dbReference type="InterPro" id="IPR033985">
    <property type="entry name" value="SusD-like_N"/>
</dbReference>
<dbReference type="RefSeq" id="WP_090626214.1">
    <property type="nucleotide sequence ID" value="NZ_FOQO01000003.1"/>
</dbReference>
<dbReference type="InterPro" id="IPR012944">
    <property type="entry name" value="SusD_RagB_dom"/>
</dbReference>
<accession>A0A1I3HR18</accession>
<gene>
    <name evidence="8" type="ORF">SAMN05444682_103457</name>
</gene>
<evidence type="ECO:0000256" key="3">
    <source>
        <dbReference type="ARBA" id="ARBA00022729"/>
    </source>
</evidence>
<dbReference type="CDD" id="cd08977">
    <property type="entry name" value="SusD"/>
    <property type="match status" value="1"/>
</dbReference>
<feature type="domain" description="SusD-like N-terminal" evidence="7">
    <location>
        <begin position="30"/>
        <end position="236"/>
    </location>
</feature>
<organism evidence="8 9">
    <name type="scientific">Parapedobacter indicus</name>
    <dbReference type="NCBI Taxonomy" id="1477437"/>
    <lineage>
        <taxon>Bacteria</taxon>
        <taxon>Pseudomonadati</taxon>
        <taxon>Bacteroidota</taxon>
        <taxon>Sphingobacteriia</taxon>
        <taxon>Sphingobacteriales</taxon>
        <taxon>Sphingobacteriaceae</taxon>
        <taxon>Parapedobacter</taxon>
    </lineage>
</organism>
<evidence type="ECO:0000256" key="4">
    <source>
        <dbReference type="ARBA" id="ARBA00023136"/>
    </source>
</evidence>
<dbReference type="GO" id="GO:0009279">
    <property type="term" value="C:cell outer membrane"/>
    <property type="evidence" value="ECO:0007669"/>
    <property type="project" value="UniProtKB-SubCell"/>
</dbReference>
<evidence type="ECO:0000256" key="5">
    <source>
        <dbReference type="ARBA" id="ARBA00023237"/>
    </source>
</evidence>
<feature type="domain" description="RagB/SusD" evidence="6">
    <location>
        <begin position="304"/>
        <end position="602"/>
    </location>
</feature>
<dbReference type="EMBL" id="FOQO01000003">
    <property type="protein sequence ID" value="SFI38017.1"/>
    <property type="molecule type" value="Genomic_DNA"/>
</dbReference>
<dbReference type="STRING" id="1477437.SAMN05444682_103457"/>
<evidence type="ECO:0000259" key="7">
    <source>
        <dbReference type="Pfam" id="PF14322"/>
    </source>
</evidence>
<dbReference type="OrthoDB" id="5694214at2"/>
<reference evidence="8 9" key="1">
    <citation type="submission" date="2016-10" db="EMBL/GenBank/DDBJ databases">
        <authorList>
            <person name="de Groot N.N."/>
        </authorList>
    </citation>
    <scope>NUCLEOTIDE SEQUENCE [LARGE SCALE GENOMIC DNA]</scope>
    <source>
        <strain evidence="8 9">RK1</strain>
    </source>
</reference>
<proteinExistence type="inferred from homology"/>
<evidence type="ECO:0000259" key="6">
    <source>
        <dbReference type="Pfam" id="PF07980"/>
    </source>
</evidence>
<evidence type="ECO:0000313" key="8">
    <source>
        <dbReference type="EMBL" id="SFI38017.1"/>
    </source>
</evidence>
<comment type="subcellular location">
    <subcellularLocation>
        <location evidence="1">Cell outer membrane</location>
    </subcellularLocation>
</comment>
<keyword evidence="4" id="KW-0472">Membrane</keyword>
<dbReference type="SUPFAM" id="SSF48452">
    <property type="entry name" value="TPR-like"/>
    <property type="match status" value="1"/>
</dbReference>
<keyword evidence="9" id="KW-1185">Reference proteome</keyword>
<dbReference type="AlphaFoldDB" id="A0A1I3HR18"/>
<name>A0A1I3HR18_9SPHI</name>
<keyword evidence="5" id="KW-0998">Cell outer membrane</keyword>
<evidence type="ECO:0000256" key="1">
    <source>
        <dbReference type="ARBA" id="ARBA00004442"/>
    </source>
</evidence>
<sequence>MQTLANHKTNSIGRVLIPCLLVFFSACNVLDKEPLDVIPETIVWNDEKLVDAYLTGAYLNTTVLHNEADDVHNSGKPFFSIFYVNNVSDESKSTSNFSGNAYQFKVNGLKINGGLLEYWERPYKVIRTLNEIIENLPSSTVSETFKTQKIAEARFLRAFNYFYMVKRYGGLPLILKVQQDTDPQEALYPKRNTEQEVYDFIIAEGKAILDDLPEIDDTNWGRPSRYAALALISRAALYAGSIAAYGEVDLGGTIGIERGQATRYYEASLEASSQIIDGGQFQLYNDNPDKTANFRELFLTKRNTEVIFAVQHDGSDKDYAGAGWAYDYFQCPFPNGWANGIHDAPYLEFAEAFEYIDGRPGTIDFDDLQGQLITTGELWAGKDPRFLATVYTQDTKWQGRNLDFYNGIRQEDGTVLTTGSYKGVLANGDQKVTQTGFGVLKYLDEKKDNGNSSTAGIFGSTQDFIVFRYAEILLNYAEAAYALGRDDDALDALNQVRKRAGISQLTSLTLARIQNERRVELAFEGHRYWDLRRWRIAEDYLSRNQSGIRYILDYTTRKFLVEKRLNLDGAVNPPIFEEQHYYFPITLARTANNPNLVENPGY</sequence>
<dbReference type="InterPro" id="IPR011990">
    <property type="entry name" value="TPR-like_helical_dom_sf"/>
</dbReference>
<dbReference type="Pfam" id="PF07980">
    <property type="entry name" value="SusD_RagB"/>
    <property type="match status" value="1"/>
</dbReference>
<evidence type="ECO:0000313" key="9">
    <source>
        <dbReference type="Proteomes" id="UP000198670"/>
    </source>
</evidence>
<dbReference type="Pfam" id="PF14322">
    <property type="entry name" value="SusD-like_3"/>
    <property type="match status" value="1"/>
</dbReference>
<dbReference type="Gene3D" id="1.25.40.390">
    <property type="match status" value="1"/>
</dbReference>